<dbReference type="Gene3D" id="1.10.357.10">
    <property type="entry name" value="Tetracycline Repressor, domain 2"/>
    <property type="match status" value="1"/>
</dbReference>
<evidence type="ECO:0000313" key="7">
    <source>
        <dbReference type="EMBL" id="GEL59297.1"/>
    </source>
</evidence>
<sequence length="192" mass="21360">MARPQEFDKQQVLNKAMKLFWQKGFVATSLSDLLAATGLSKSSLYATFGSKHELMLSAFDNYRAEREAEMRRVTGDGNARAGILAFFEKIVEDARAEGFEGCMSINEAVELAPHDPEVRERVRQDFATIETILATAIARGQTDGSVATRRPPNELARLLTILFPGMQVMARSFADGDFLRTAIRQIEILLDS</sequence>
<evidence type="ECO:0000256" key="2">
    <source>
        <dbReference type="ARBA" id="ARBA00023125"/>
    </source>
</evidence>
<dbReference type="EMBL" id="BJVU01000008">
    <property type="protein sequence ID" value="GEL59297.1"/>
    <property type="molecule type" value="Genomic_DNA"/>
</dbReference>
<comment type="caution">
    <text evidence="6">The sequence shown here is derived from an EMBL/GenBank/DDBJ whole genome shotgun (WGS) entry which is preliminary data.</text>
</comment>
<dbReference type="Pfam" id="PF00440">
    <property type="entry name" value="TetR_N"/>
    <property type="match status" value="1"/>
</dbReference>
<evidence type="ECO:0000256" key="4">
    <source>
        <dbReference type="PROSITE-ProRule" id="PRU00335"/>
    </source>
</evidence>
<dbReference type="SUPFAM" id="SSF48498">
    <property type="entry name" value="Tetracyclin repressor-like, C-terminal domain"/>
    <property type="match status" value="1"/>
</dbReference>
<dbReference type="EMBL" id="BAMV01000007">
    <property type="protein sequence ID" value="GAN59775.1"/>
    <property type="molecule type" value="Genomic_DNA"/>
</dbReference>
<keyword evidence="3" id="KW-0804">Transcription</keyword>
<dbReference type="Gene3D" id="1.10.10.60">
    <property type="entry name" value="Homeodomain-like"/>
    <property type="match status" value="1"/>
</dbReference>
<dbReference type="InterPro" id="IPR001647">
    <property type="entry name" value="HTH_TetR"/>
</dbReference>
<name>A0A0D6N246_9PROT</name>
<reference evidence="6 8" key="1">
    <citation type="submission" date="2012-11" db="EMBL/GenBank/DDBJ databases">
        <title>Whole genome sequence of Acetobacter cibinongensis 4H-1.</title>
        <authorList>
            <person name="Azuma Y."/>
            <person name="Higashiura N."/>
            <person name="Hirakawa H."/>
            <person name="Matsushita K."/>
        </authorList>
    </citation>
    <scope>NUCLEOTIDE SEQUENCE [LARGE SCALE GENOMIC DNA]</scope>
    <source>
        <strain evidence="6 8">4H-1</strain>
    </source>
</reference>
<keyword evidence="2 4" id="KW-0238">DNA-binding</keyword>
<dbReference type="Proteomes" id="UP000321891">
    <property type="component" value="Unassembled WGS sequence"/>
</dbReference>
<dbReference type="GeneID" id="98303481"/>
<feature type="domain" description="HTH tetR-type" evidence="5">
    <location>
        <begin position="6"/>
        <end position="66"/>
    </location>
</feature>
<evidence type="ECO:0000313" key="8">
    <source>
        <dbReference type="Proteomes" id="UP000032671"/>
    </source>
</evidence>
<protein>
    <submittedName>
        <fullName evidence="7">TetR family transcriptional regulator</fullName>
    </submittedName>
    <submittedName>
        <fullName evidence="6">Transcriptional regulator TetR</fullName>
    </submittedName>
</protein>
<dbReference type="InterPro" id="IPR011075">
    <property type="entry name" value="TetR_C"/>
</dbReference>
<dbReference type="InterPro" id="IPR009057">
    <property type="entry name" value="Homeodomain-like_sf"/>
</dbReference>
<dbReference type="AlphaFoldDB" id="A0A0D6N246"/>
<dbReference type="STRING" id="1231339.Abci_007_178"/>
<accession>A0A0D6N246</accession>
<dbReference type="PANTHER" id="PTHR47506:SF1">
    <property type="entry name" value="HTH-TYPE TRANSCRIPTIONAL REGULATOR YJDC"/>
    <property type="match status" value="1"/>
</dbReference>
<evidence type="ECO:0000256" key="3">
    <source>
        <dbReference type="ARBA" id="ARBA00023163"/>
    </source>
</evidence>
<gene>
    <name evidence="6" type="ORF">Abci_007_178</name>
    <name evidence="7" type="ORF">ACI01nite_18990</name>
</gene>
<dbReference type="PROSITE" id="PS50977">
    <property type="entry name" value="HTH_TETR_2"/>
    <property type="match status" value="1"/>
</dbReference>
<feature type="DNA-binding region" description="H-T-H motif" evidence="4">
    <location>
        <begin position="29"/>
        <end position="48"/>
    </location>
</feature>
<dbReference type="PRINTS" id="PR00455">
    <property type="entry name" value="HTHTETR"/>
</dbReference>
<dbReference type="SUPFAM" id="SSF46689">
    <property type="entry name" value="Homeodomain-like"/>
    <property type="match status" value="1"/>
</dbReference>
<keyword evidence="1" id="KW-0805">Transcription regulation</keyword>
<dbReference type="RefSeq" id="WP_040133494.1">
    <property type="nucleotide sequence ID" value="NZ_BAMV01000007.1"/>
</dbReference>
<dbReference type="InterPro" id="IPR036271">
    <property type="entry name" value="Tet_transcr_reg_TetR-rel_C_sf"/>
</dbReference>
<reference evidence="7 9" key="2">
    <citation type="submission" date="2019-07" db="EMBL/GenBank/DDBJ databases">
        <title>Whole genome shotgun sequence of Acetobacter cibinongensis NBRC 16605.</title>
        <authorList>
            <person name="Hosoyama A."/>
            <person name="Uohara A."/>
            <person name="Ohji S."/>
            <person name="Ichikawa N."/>
        </authorList>
    </citation>
    <scope>NUCLEOTIDE SEQUENCE [LARGE SCALE GENOMIC DNA]</scope>
    <source>
        <strain evidence="7 9">NBRC 16605</strain>
    </source>
</reference>
<evidence type="ECO:0000313" key="9">
    <source>
        <dbReference type="Proteomes" id="UP000321891"/>
    </source>
</evidence>
<dbReference type="Proteomes" id="UP000032671">
    <property type="component" value="Unassembled WGS sequence"/>
</dbReference>
<organism evidence="6 8">
    <name type="scientific">Acetobacter cibinongensis</name>
    <dbReference type="NCBI Taxonomy" id="146475"/>
    <lineage>
        <taxon>Bacteria</taxon>
        <taxon>Pseudomonadati</taxon>
        <taxon>Pseudomonadota</taxon>
        <taxon>Alphaproteobacteria</taxon>
        <taxon>Acetobacterales</taxon>
        <taxon>Acetobacteraceae</taxon>
        <taxon>Acetobacter</taxon>
    </lineage>
</organism>
<evidence type="ECO:0000256" key="1">
    <source>
        <dbReference type="ARBA" id="ARBA00023015"/>
    </source>
</evidence>
<evidence type="ECO:0000259" key="5">
    <source>
        <dbReference type="PROSITE" id="PS50977"/>
    </source>
</evidence>
<dbReference type="PANTHER" id="PTHR47506">
    <property type="entry name" value="TRANSCRIPTIONAL REGULATORY PROTEIN"/>
    <property type="match status" value="1"/>
</dbReference>
<dbReference type="GO" id="GO:0003677">
    <property type="term" value="F:DNA binding"/>
    <property type="evidence" value="ECO:0007669"/>
    <property type="project" value="UniProtKB-UniRule"/>
</dbReference>
<accession>A0A6N3SR89</accession>
<keyword evidence="9" id="KW-1185">Reference proteome</keyword>
<evidence type="ECO:0000313" key="6">
    <source>
        <dbReference type="EMBL" id="GAN59775.1"/>
    </source>
</evidence>
<proteinExistence type="predicted"/>
<dbReference type="Pfam" id="PF16925">
    <property type="entry name" value="TetR_C_13"/>
    <property type="match status" value="1"/>
</dbReference>